<dbReference type="Pfam" id="PF25293">
    <property type="entry name" value="Beta-prop_EMC1_N"/>
    <property type="match status" value="1"/>
</dbReference>
<dbReference type="PhylomeDB" id="T1JPE2"/>
<protein>
    <recommendedName>
        <fullName evidence="3">ER membrane protein complex subunit 1</fullName>
    </recommendedName>
</protein>
<evidence type="ECO:0000256" key="5">
    <source>
        <dbReference type="ARBA" id="ARBA00022729"/>
    </source>
</evidence>
<evidence type="ECO:0000256" key="2">
    <source>
        <dbReference type="ARBA" id="ARBA00007904"/>
    </source>
</evidence>
<name>T1JPE2_STRMM</name>
<dbReference type="EMBL" id="AFFK01020674">
    <property type="status" value="NOT_ANNOTATED_CDS"/>
    <property type="molecule type" value="Genomic_DNA"/>
</dbReference>
<organism evidence="13 14">
    <name type="scientific">Strigamia maritima</name>
    <name type="common">European centipede</name>
    <name type="synonym">Geophilus maritimus</name>
    <dbReference type="NCBI Taxonomy" id="126957"/>
    <lineage>
        <taxon>Eukaryota</taxon>
        <taxon>Metazoa</taxon>
        <taxon>Ecdysozoa</taxon>
        <taxon>Arthropoda</taxon>
        <taxon>Myriapoda</taxon>
        <taxon>Chilopoda</taxon>
        <taxon>Pleurostigmophora</taxon>
        <taxon>Geophilomorpha</taxon>
        <taxon>Linotaeniidae</taxon>
        <taxon>Strigamia</taxon>
    </lineage>
</organism>
<keyword evidence="5" id="KW-0732">Signal</keyword>
<evidence type="ECO:0000256" key="10">
    <source>
        <dbReference type="SAM" id="Phobius"/>
    </source>
</evidence>
<evidence type="ECO:0000256" key="8">
    <source>
        <dbReference type="ARBA" id="ARBA00023136"/>
    </source>
</evidence>
<evidence type="ECO:0000313" key="14">
    <source>
        <dbReference type="Proteomes" id="UP000014500"/>
    </source>
</evidence>
<evidence type="ECO:0000313" key="13">
    <source>
        <dbReference type="EnsemblMetazoa" id="SMAR015719-PA"/>
    </source>
</evidence>
<evidence type="ECO:0000256" key="7">
    <source>
        <dbReference type="ARBA" id="ARBA00022989"/>
    </source>
</evidence>
<evidence type="ECO:0000256" key="6">
    <source>
        <dbReference type="ARBA" id="ARBA00022824"/>
    </source>
</evidence>
<dbReference type="EnsemblMetazoa" id="SMAR015719-RA">
    <property type="protein sequence ID" value="SMAR015719-PA"/>
    <property type="gene ID" value="SMAR015719"/>
</dbReference>
<feature type="domain" description="ER membrane protein complex subunit 1 C-terminal" evidence="11">
    <location>
        <begin position="500"/>
        <end position="554"/>
    </location>
</feature>
<keyword evidence="14" id="KW-1185">Reference proteome</keyword>
<dbReference type="Proteomes" id="UP000014500">
    <property type="component" value="Unassembled WGS sequence"/>
</dbReference>
<keyword evidence="8 10" id="KW-0472">Membrane</keyword>
<feature type="transmembrane region" description="Helical" evidence="10">
    <location>
        <begin position="653"/>
        <end position="672"/>
    </location>
</feature>
<dbReference type="AlphaFoldDB" id="T1JPE2"/>
<reference evidence="14" key="1">
    <citation type="submission" date="2011-05" db="EMBL/GenBank/DDBJ databases">
        <authorList>
            <person name="Richards S.R."/>
            <person name="Qu J."/>
            <person name="Jiang H."/>
            <person name="Jhangiani S.N."/>
            <person name="Agravi P."/>
            <person name="Goodspeed R."/>
            <person name="Gross S."/>
            <person name="Mandapat C."/>
            <person name="Jackson L."/>
            <person name="Mathew T."/>
            <person name="Pu L."/>
            <person name="Thornton R."/>
            <person name="Saada N."/>
            <person name="Wilczek-Boney K.B."/>
            <person name="Lee S."/>
            <person name="Kovar C."/>
            <person name="Wu Y."/>
            <person name="Scherer S.E."/>
            <person name="Worley K.C."/>
            <person name="Muzny D.M."/>
            <person name="Gibbs R."/>
        </authorList>
    </citation>
    <scope>NUCLEOTIDE SEQUENCE</scope>
    <source>
        <strain evidence="14">Brora</strain>
    </source>
</reference>
<comment type="subcellular location">
    <subcellularLocation>
        <location evidence="1">Endoplasmic reticulum membrane</location>
        <topology evidence="1">Single-pass type I membrane protein</topology>
    </subcellularLocation>
</comment>
<evidence type="ECO:0000256" key="1">
    <source>
        <dbReference type="ARBA" id="ARBA00004115"/>
    </source>
</evidence>
<reference evidence="13" key="2">
    <citation type="submission" date="2015-02" db="UniProtKB">
        <authorList>
            <consortium name="EnsemblMetazoa"/>
        </authorList>
    </citation>
    <scope>IDENTIFICATION</scope>
</reference>
<proteinExistence type="inferred from homology"/>
<dbReference type="InterPro" id="IPR058545">
    <property type="entry name" value="Beta-prop_EMC1_1st"/>
</dbReference>
<keyword evidence="9" id="KW-0325">Glycoprotein</keyword>
<evidence type="ECO:0000256" key="3">
    <source>
        <dbReference type="ARBA" id="ARBA00020824"/>
    </source>
</evidence>
<dbReference type="GO" id="GO:0034975">
    <property type="term" value="P:protein folding in endoplasmic reticulum"/>
    <property type="evidence" value="ECO:0007669"/>
    <property type="project" value="TreeGrafter"/>
</dbReference>
<dbReference type="InterPro" id="IPR011678">
    <property type="entry name" value="EMC1_C"/>
</dbReference>
<keyword evidence="6" id="KW-0256">Endoplasmic reticulum</keyword>
<dbReference type="PANTHER" id="PTHR21573">
    <property type="entry name" value="ER MEMBRANE PROTEIN COMPLEX SUBUNIT 1"/>
    <property type="match status" value="1"/>
</dbReference>
<dbReference type="OMA" id="PIPEQKL"/>
<evidence type="ECO:0000259" key="11">
    <source>
        <dbReference type="Pfam" id="PF07774"/>
    </source>
</evidence>
<dbReference type="HOGENOM" id="CLU_005034_2_0_1"/>
<evidence type="ECO:0000259" key="12">
    <source>
        <dbReference type="Pfam" id="PF25293"/>
    </source>
</evidence>
<keyword evidence="7 10" id="KW-1133">Transmembrane helix</keyword>
<keyword evidence="4 10" id="KW-0812">Transmembrane</keyword>
<feature type="domain" description="ER membrane protein complex subunit 1 C-terminal" evidence="11">
    <location>
        <begin position="556"/>
        <end position="685"/>
    </location>
</feature>
<dbReference type="InterPro" id="IPR026895">
    <property type="entry name" value="EMC1"/>
</dbReference>
<dbReference type="PANTHER" id="PTHR21573:SF0">
    <property type="entry name" value="ER MEMBRANE PROTEIN COMPLEX SUBUNIT 1"/>
    <property type="match status" value="1"/>
</dbReference>
<sequence length="792" mass="89357">MVPNSKFTATTIPKRSSNFKPEFISSSSFVGEKNPFFGITVDDDHKMLAQIESDIVNFVRHLPQVLDVNVVENNGEYLVLALRKQNEKLRLEVNNVIESNASGTNFKIDIPFQHYGVPEKMWVSMYSRREGDTLHRIFFTTQDDAFILYQLNGKLIWAREEALSAVANVEMIDLPMSESDIQFEQEFRLDDTNLLTMLLKRLTSQVFQLENSILAIISGLYPRRNLMAAETSSTLTRDVFSINKIIVVATLSGKLFGIDSTNGKIIWQQYIPNLGPFDSSAHQPFSLFSQTKTTHFSQAPQCAIVGVDKRTKNGLLYQFHSLTGEPIGVGIINFDFKIAQIMLLPPPEDDHLRGILLLDKIGHVHVYPDSATRRVRESMSSFYLYTAKHEGSVTGFSLSLKNDNILATPVWSIKLPPFHSITHVVVKPLNEHVHSQGRVMGDRSVTYKYLNPNLVGVIAKGTDSQLKPFFKMILVDVITGNIVFSAVHKRCRGPIHAVLSENWAVYAYFNEKSRRTEMTVLELYEGKIQSNSTAFSSLNPPQLPMVERQAYLFPPVALPNGGIVELPKSVLDPRRSVFPTSEHREESIYPYVPELPVPSESVINYNQSSYNVRGISTAAAGLESTCLVFAYGLDLFFARVTPSRTFDVLKDDFDHFLISVVLISLILGAYLIRQLAARKALHQAWNFPRGDACFSTTEVRNRLTSLKLDMEEDRGRNAREENTADGARYLDLCAFSAVEDLQFRISKFAFFKIELTSPLFGLNHIETSLPAKAFMGFKRSLPSNKFFIVVLF</sequence>
<dbReference type="Pfam" id="PF07774">
    <property type="entry name" value="EMC1_C"/>
    <property type="match status" value="2"/>
</dbReference>
<feature type="domain" description="EMC1 first beta-propeller" evidence="12">
    <location>
        <begin position="39"/>
        <end position="161"/>
    </location>
</feature>
<comment type="similarity">
    <text evidence="2">Belongs to the EMC1 family.</text>
</comment>
<dbReference type="GO" id="GO:0072546">
    <property type="term" value="C:EMC complex"/>
    <property type="evidence" value="ECO:0007669"/>
    <property type="project" value="InterPro"/>
</dbReference>
<evidence type="ECO:0000256" key="4">
    <source>
        <dbReference type="ARBA" id="ARBA00022692"/>
    </source>
</evidence>
<evidence type="ECO:0000256" key="9">
    <source>
        <dbReference type="ARBA" id="ARBA00023180"/>
    </source>
</evidence>
<accession>T1JPE2</accession>
<dbReference type="eggNOG" id="KOG2103">
    <property type="taxonomic scope" value="Eukaryota"/>
</dbReference>
<dbReference type="STRING" id="126957.T1JPE2"/>